<gene>
    <name evidence="1" type="ORF">NIES3804_42060</name>
</gene>
<protein>
    <submittedName>
        <fullName evidence="1">Uncharacterized protein</fullName>
    </submittedName>
</protein>
<dbReference type="EMBL" id="BJCI01000138">
    <property type="protein sequence ID" value="GCL52612.1"/>
    <property type="molecule type" value="Genomic_DNA"/>
</dbReference>
<organism evidence="1 2">
    <name type="scientific">Microcystis aeruginosa NIES-3804</name>
    <dbReference type="NCBI Taxonomy" id="2517783"/>
    <lineage>
        <taxon>Bacteria</taxon>
        <taxon>Bacillati</taxon>
        <taxon>Cyanobacteriota</taxon>
        <taxon>Cyanophyceae</taxon>
        <taxon>Oscillatoriophycideae</taxon>
        <taxon>Chroococcales</taxon>
        <taxon>Microcystaceae</taxon>
        <taxon>Microcystis</taxon>
    </lineage>
</organism>
<comment type="caution">
    <text evidence="1">The sequence shown here is derived from an EMBL/GenBank/DDBJ whole genome shotgun (WGS) entry which is preliminary data.</text>
</comment>
<dbReference type="AlphaFoldDB" id="A0A6H9H1M4"/>
<dbReference type="Proteomes" id="UP000435041">
    <property type="component" value="Unassembled WGS sequence"/>
</dbReference>
<name>A0A6H9H1M4_MICAE</name>
<evidence type="ECO:0000313" key="2">
    <source>
        <dbReference type="Proteomes" id="UP000435041"/>
    </source>
</evidence>
<proteinExistence type="predicted"/>
<dbReference type="GeneID" id="66709302"/>
<sequence length="89" mass="9611">MPRGGIHKGTLKPTWNAGKTTAVRLPIAKKDEILKLARAIDAIEGEAIAVEKDSFLEAISLLEKALELKPNAGGAIKEKIREAIMLLKP</sequence>
<reference evidence="1 2" key="1">
    <citation type="submission" date="2019-02" db="EMBL/GenBank/DDBJ databases">
        <title>Draft genome sequence of Arthrospira platensis NIES-3804.</title>
        <authorList>
            <person name="Yamaguchi H."/>
            <person name="Suzuki S."/>
            <person name="Kawachi M."/>
        </authorList>
    </citation>
    <scope>NUCLEOTIDE SEQUENCE [LARGE SCALE GENOMIC DNA]</scope>
    <source>
        <strain evidence="1 2">NIES-3804</strain>
    </source>
</reference>
<accession>A0A6H9H1M4</accession>
<evidence type="ECO:0000313" key="1">
    <source>
        <dbReference type="EMBL" id="GCL52612.1"/>
    </source>
</evidence>
<dbReference type="RefSeq" id="WP_061433495.1">
    <property type="nucleotide sequence ID" value="NZ_BJCI01000138.1"/>
</dbReference>